<dbReference type="InParanoid" id="A0A3N4L5Y3"/>
<dbReference type="InterPro" id="IPR001017">
    <property type="entry name" value="DH_E1"/>
</dbReference>
<feature type="domain" description="Dehydrogenase E1 component" evidence="10">
    <location>
        <begin position="107"/>
        <end position="405"/>
    </location>
</feature>
<name>A0A3N4L5Y3_9PEZI</name>
<dbReference type="GO" id="GO:0003863">
    <property type="term" value="F:branched-chain 2-oxo acid dehydrogenase activity"/>
    <property type="evidence" value="ECO:0007669"/>
    <property type="project" value="UniProtKB-EC"/>
</dbReference>
<evidence type="ECO:0000256" key="2">
    <source>
        <dbReference type="ARBA" id="ARBA00004305"/>
    </source>
</evidence>
<evidence type="ECO:0000256" key="4">
    <source>
        <dbReference type="ARBA" id="ARBA00022723"/>
    </source>
</evidence>
<dbReference type="InterPro" id="IPR050771">
    <property type="entry name" value="Alpha-ketoacid_DH_E1_comp"/>
</dbReference>
<evidence type="ECO:0000256" key="3">
    <source>
        <dbReference type="ARBA" id="ARBA00008646"/>
    </source>
</evidence>
<comment type="subcellular location">
    <subcellularLocation>
        <location evidence="2">Mitochondrion matrix</location>
    </subcellularLocation>
</comment>
<dbReference type="InterPro" id="IPR029061">
    <property type="entry name" value="THDP-binding"/>
</dbReference>
<evidence type="ECO:0000256" key="9">
    <source>
        <dbReference type="RuleBase" id="RU365014"/>
    </source>
</evidence>
<dbReference type="PANTHER" id="PTHR43380:SF1">
    <property type="entry name" value="2-OXOISOVALERATE DEHYDROGENASE SUBUNIT ALPHA, MITOCHONDRIAL"/>
    <property type="match status" value="1"/>
</dbReference>
<keyword evidence="12" id="KW-1185">Reference proteome</keyword>
<dbReference type="GO" id="GO:0046872">
    <property type="term" value="F:metal ion binding"/>
    <property type="evidence" value="ECO:0007669"/>
    <property type="project" value="UniProtKB-KW"/>
</dbReference>
<keyword evidence="6" id="KW-0630">Potassium</keyword>
<evidence type="ECO:0000256" key="1">
    <source>
        <dbReference type="ARBA" id="ARBA00001964"/>
    </source>
</evidence>
<dbReference type="SUPFAM" id="SSF52518">
    <property type="entry name" value="Thiamin diphosphate-binding fold (THDP-binding)"/>
    <property type="match status" value="1"/>
</dbReference>
<comment type="function">
    <text evidence="9">The branched-chain alpha-keto dehydrogenase complex catalyzes the overall conversion of alpha-keto acids to acyl-CoA and CO(2). It contains multiple copies of three enzymatic components: branched-chain alpha-keto acid decarboxylase (E1), lipoamide acyltransferase (E2) and lipoamide dehydrogenase (E3).</text>
</comment>
<dbReference type="AlphaFoldDB" id="A0A3N4L5Y3"/>
<comment type="cofactor">
    <cofactor evidence="1 9">
        <name>thiamine diphosphate</name>
        <dbReference type="ChEBI" id="CHEBI:58937"/>
    </cofactor>
</comment>
<accession>A0A3N4L5Y3</accession>
<keyword evidence="9" id="KW-0786">Thiamine pyrophosphate</keyword>
<proteinExistence type="inferred from homology"/>
<dbReference type="GO" id="GO:0005759">
    <property type="term" value="C:mitochondrial matrix"/>
    <property type="evidence" value="ECO:0007669"/>
    <property type="project" value="UniProtKB-SubCell"/>
</dbReference>
<protein>
    <recommendedName>
        <fullName evidence="9">2-oxoisovalerate dehydrogenase subunit alpha</fullName>
        <ecNumber evidence="9">1.2.4.4</ecNumber>
    </recommendedName>
    <alternativeName>
        <fullName evidence="9">Branched-chain alpha-keto acid dehydrogenase E1 component alpha chain</fullName>
    </alternativeName>
</protein>
<organism evidence="11 12">
    <name type="scientific">Morchella conica CCBAS932</name>
    <dbReference type="NCBI Taxonomy" id="1392247"/>
    <lineage>
        <taxon>Eukaryota</taxon>
        <taxon>Fungi</taxon>
        <taxon>Dikarya</taxon>
        <taxon>Ascomycota</taxon>
        <taxon>Pezizomycotina</taxon>
        <taxon>Pezizomycetes</taxon>
        <taxon>Pezizales</taxon>
        <taxon>Morchellaceae</taxon>
        <taxon>Morchella</taxon>
    </lineage>
</organism>
<dbReference type="PANTHER" id="PTHR43380">
    <property type="entry name" value="2-OXOISOVALERATE DEHYDROGENASE SUBUNIT ALPHA, MITOCHONDRIAL"/>
    <property type="match status" value="1"/>
</dbReference>
<evidence type="ECO:0000259" key="10">
    <source>
        <dbReference type="Pfam" id="PF00676"/>
    </source>
</evidence>
<comment type="similarity">
    <text evidence="3 9">Belongs to the BCKDHA family.</text>
</comment>
<dbReference type="OrthoDB" id="3845at2759"/>
<keyword evidence="5" id="KW-0809">Transit peptide</keyword>
<dbReference type="CDD" id="cd02000">
    <property type="entry name" value="TPP_E1_PDC_ADC_BCADC"/>
    <property type="match status" value="1"/>
</dbReference>
<keyword evidence="7 9" id="KW-0560">Oxidoreductase</keyword>
<dbReference type="FunFam" id="3.40.50.970:FF:000015">
    <property type="entry name" value="2-oxoisovalerate dehydrogenase subunit alpha"/>
    <property type="match status" value="1"/>
</dbReference>
<dbReference type="GO" id="GO:0009083">
    <property type="term" value="P:branched-chain amino acid catabolic process"/>
    <property type="evidence" value="ECO:0007669"/>
    <property type="project" value="TreeGrafter"/>
</dbReference>
<evidence type="ECO:0000313" key="11">
    <source>
        <dbReference type="EMBL" id="RPB16879.1"/>
    </source>
</evidence>
<dbReference type="EC" id="1.2.4.4" evidence="9"/>
<evidence type="ECO:0000256" key="7">
    <source>
        <dbReference type="ARBA" id="ARBA00023002"/>
    </source>
</evidence>
<gene>
    <name evidence="11" type="ORF">P167DRAFT_516129</name>
</gene>
<comment type="catalytic activity">
    <reaction evidence="9">
        <text>N(6)-[(R)-lipoyl]-L-lysyl-[protein] + 3-methyl-2-oxobutanoate + H(+) = N(6)-[(R)-S(8)-2-methylpropanoyldihydrolipoyl]-L-lysyl-[protein] + CO2</text>
        <dbReference type="Rhea" id="RHEA:13457"/>
        <dbReference type="Rhea" id="RHEA-COMP:10474"/>
        <dbReference type="Rhea" id="RHEA-COMP:10497"/>
        <dbReference type="ChEBI" id="CHEBI:11851"/>
        <dbReference type="ChEBI" id="CHEBI:15378"/>
        <dbReference type="ChEBI" id="CHEBI:16526"/>
        <dbReference type="ChEBI" id="CHEBI:83099"/>
        <dbReference type="ChEBI" id="CHEBI:83142"/>
        <dbReference type="EC" id="1.2.4.4"/>
    </reaction>
</comment>
<keyword evidence="8" id="KW-0496">Mitochondrion</keyword>
<keyword evidence="4" id="KW-0479">Metal-binding</keyword>
<reference evidence="11 12" key="1">
    <citation type="journal article" date="2018" name="Nat. Ecol. Evol.">
        <title>Pezizomycetes genomes reveal the molecular basis of ectomycorrhizal truffle lifestyle.</title>
        <authorList>
            <person name="Murat C."/>
            <person name="Payen T."/>
            <person name="Noel B."/>
            <person name="Kuo A."/>
            <person name="Morin E."/>
            <person name="Chen J."/>
            <person name="Kohler A."/>
            <person name="Krizsan K."/>
            <person name="Balestrini R."/>
            <person name="Da Silva C."/>
            <person name="Montanini B."/>
            <person name="Hainaut M."/>
            <person name="Levati E."/>
            <person name="Barry K.W."/>
            <person name="Belfiori B."/>
            <person name="Cichocki N."/>
            <person name="Clum A."/>
            <person name="Dockter R.B."/>
            <person name="Fauchery L."/>
            <person name="Guy J."/>
            <person name="Iotti M."/>
            <person name="Le Tacon F."/>
            <person name="Lindquist E.A."/>
            <person name="Lipzen A."/>
            <person name="Malagnac F."/>
            <person name="Mello A."/>
            <person name="Molinier V."/>
            <person name="Miyauchi S."/>
            <person name="Poulain J."/>
            <person name="Riccioni C."/>
            <person name="Rubini A."/>
            <person name="Sitrit Y."/>
            <person name="Splivallo R."/>
            <person name="Traeger S."/>
            <person name="Wang M."/>
            <person name="Zifcakova L."/>
            <person name="Wipf D."/>
            <person name="Zambonelli A."/>
            <person name="Paolocci F."/>
            <person name="Nowrousian M."/>
            <person name="Ottonello S."/>
            <person name="Baldrian P."/>
            <person name="Spatafora J.W."/>
            <person name="Henrissat B."/>
            <person name="Nagy L.G."/>
            <person name="Aury J.M."/>
            <person name="Wincker P."/>
            <person name="Grigoriev I.V."/>
            <person name="Bonfante P."/>
            <person name="Martin F.M."/>
        </authorList>
    </citation>
    <scope>NUCLEOTIDE SEQUENCE [LARGE SCALE GENOMIC DNA]</scope>
    <source>
        <strain evidence="11 12">CCBAS932</strain>
    </source>
</reference>
<dbReference type="STRING" id="1392247.A0A3N4L5Y3"/>
<dbReference type="Proteomes" id="UP000277580">
    <property type="component" value="Unassembled WGS sequence"/>
</dbReference>
<evidence type="ECO:0000256" key="6">
    <source>
        <dbReference type="ARBA" id="ARBA00022958"/>
    </source>
</evidence>
<dbReference type="Pfam" id="PF00676">
    <property type="entry name" value="E1_dh"/>
    <property type="match status" value="1"/>
</dbReference>
<evidence type="ECO:0000256" key="8">
    <source>
        <dbReference type="ARBA" id="ARBA00023128"/>
    </source>
</evidence>
<evidence type="ECO:0000256" key="5">
    <source>
        <dbReference type="ARBA" id="ARBA00022946"/>
    </source>
</evidence>
<sequence>MLTTPLKKCIRSTSIRALTQRPKVAFGRPFVSSSRALQNAGVRQPPHSDSVHFPGALNSKFSNTLKFQKSEDTPAIPTYRLIDTNGALLDTSREPDLSKEKALKMYRDMVATSVMDLLMYESQRQGRISFYMVSAGEEGIAVGSAAALADNDIIFSQYREQGVMMYRGFTLDEFMNQLFSNRFDYGKGRNMPVHYMSERLYLHSISSPLATQIPHSVGAAYALKLSGENRIAVCYFGEGAASEGDFHAALNIAATRSCPVVFICRNNGYAISTPTLEQYKGDGIASRGVGYGIDTIRVDGNDIMAVMEVTKQARNIAMTSQKPVLIEAMSYRVSHHSTSDDSFAYRAKVEVEDWKRRDNPITRMRKWLELRSWWSADEETQLRTNLRKEVLQAFARAEKEKKPAIKNLFLDIFEKPSEDLNEQLQQLKRIIEEYPDEYDVESYEGGKNGL</sequence>
<dbReference type="Gene3D" id="3.40.50.970">
    <property type="match status" value="1"/>
</dbReference>
<dbReference type="EMBL" id="ML119107">
    <property type="protein sequence ID" value="RPB16879.1"/>
    <property type="molecule type" value="Genomic_DNA"/>
</dbReference>
<evidence type="ECO:0000313" key="12">
    <source>
        <dbReference type="Proteomes" id="UP000277580"/>
    </source>
</evidence>